<keyword evidence="5" id="KW-1185">Reference proteome</keyword>
<dbReference type="Gene3D" id="1.10.10.10">
    <property type="entry name" value="Winged helix-like DNA-binding domain superfamily/Winged helix DNA-binding domain"/>
    <property type="match status" value="1"/>
</dbReference>
<accession>A0ABY5DEE3</accession>
<sequence length="260" mass="28066">MPGGRLGQEERERIEAGLARGASYSEMARELDRPVSTVTREIGRNGGVSAYRADRAQEAAVRRARRRGAAAPRKPHVPRDLSDHGRDPEAVQEFRERLAALLVKTGLPRLMSRVLVCLYTSDAGALTTAELVKLLGISPASVSKAVGYLEEQELLSRERVPGSRAERYMIGEDVWYRSMMASARSNSKLAEAAGEGALTLGLSTPAGARLEEMNRFLWHTGADLARAAELWQQFPGADNSSPGATGPGGGRTGPGRERDS</sequence>
<feature type="region of interest" description="Disordered" evidence="1">
    <location>
        <begin position="234"/>
        <end position="260"/>
    </location>
</feature>
<evidence type="ECO:0000313" key="5">
    <source>
        <dbReference type="Proteomes" id="UP001055940"/>
    </source>
</evidence>
<dbReference type="PANTHER" id="PTHR10948">
    <property type="entry name" value="TRANSPOSASE"/>
    <property type="match status" value="1"/>
</dbReference>
<evidence type="ECO:0000259" key="3">
    <source>
        <dbReference type="Pfam" id="PF13936"/>
    </source>
</evidence>
<dbReference type="Pfam" id="PF12802">
    <property type="entry name" value="MarR_2"/>
    <property type="match status" value="1"/>
</dbReference>
<dbReference type="EMBL" id="CP099837">
    <property type="protein sequence ID" value="USY21433.1"/>
    <property type="molecule type" value="Genomic_DNA"/>
</dbReference>
<feature type="domain" description="Transposase IS30-like HTH" evidence="3">
    <location>
        <begin position="5"/>
        <end position="45"/>
    </location>
</feature>
<name>A0ABY5DEE3_9ACTN</name>
<dbReference type="SUPFAM" id="SSF46785">
    <property type="entry name" value="Winged helix' DNA-binding domain"/>
    <property type="match status" value="1"/>
</dbReference>
<evidence type="ECO:0000256" key="1">
    <source>
        <dbReference type="SAM" id="MobiDB-lite"/>
    </source>
</evidence>
<reference evidence="4" key="1">
    <citation type="submission" date="2022-06" db="EMBL/GenBank/DDBJ databases">
        <authorList>
            <person name="Ping M."/>
        </authorList>
    </citation>
    <scope>NUCLEOTIDE SEQUENCE</scope>
    <source>
        <strain evidence="4">JCM11759T</strain>
    </source>
</reference>
<dbReference type="InterPro" id="IPR025246">
    <property type="entry name" value="IS30-like_HTH"/>
</dbReference>
<proteinExistence type="predicted"/>
<gene>
    <name evidence="4" type="ORF">NE857_07425</name>
</gene>
<protein>
    <submittedName>
        <fullName evidence="4">Helix-turn-helix domain-containing protein</fullName>
    </submittedName>
</protein>
<dbReference type="RefSeq" id="WP_254420322.1">
    <property type="nucleotide sequence ID" value="NZ_BAAAJB010000001.1"/>
</dbReference>
<dbReference type="InterPro" id="IPR036388">
    <property type="entry name" value="WH-like_DNA-bd_sf"/>
</dbReference>
<dbReference type="Proteomes" id="UP001055940">
    <property type="component" value="Chromosome"/>
</dbReference>
<dbReference type="Pfam" id="PF13936">
    <property type="entry name" value="HTH_38"/>
    <property type="match status" value="1"/>
</dbReference>
<feature type="compositionally biased region" description="Basic and acidic residues" evidence="1">
    <location>
        <begin position="77"/>
        <end position="87"/>
    </location>
</feature>
<feature type="domain" description="HTH marR-type" evidence="2">
    <location>
        <begin position="106"/>
        <end position="164"/>
    </location>
</feature>
<feature type="region of interest" description="Disordered" evidence="1">
    <location>
        <begin position="62"/>
        <end position="87"/>
    </location>
</feature>
<evidence type="ECO:0000259" key="2">
    <source>
        <dbReference type="Pfam" id="PF12802"/>
    </source>
</evidence>
<dbReference type="InterPro" id="IPR000835">
    <property type="entry name" value="HTH_MarR-typ"/>
</dbReference>
<evidence type="ECO:0000313" key="4">
    <source>
        <dbReference type="EMBL" id="USY21433.1"/>
    </source>
</evidence>
<organism evidence="4 5">
    <name type="scientific">Nocardiopsis exhalans</name>
    <dbReference type="NCBI Taxonomy" id="163604"/>
    <lineage>
        <taxon>Bacteria</taxon>
        <taxon>Bacillati</taxon>
        <taxon>Actinomycetota</taxon>
        <taxon>Actinomycetes</taxon>
        <taxon>Streptosporangiales</taxon>
        <taxon>Nocardiopsidaceae</taxon>
        <taxon>Nocardiopsis</taxon>
    </lineage>
</organism>
<feature type="compositionally biased region" description="Basic residues" evidence="1">
    <location>
        <begin position="62"/>
        <end position="76"/>
    </location>
</feature>
<dbReference type="InterPro" id="IPR051917">
    <property type="entry name" value="Transposase-Integrase"/>
</dbReference>
<dbReference type="InterPro" id="IPR036390">
    <property type="entry name" value="WH_DNA-bd_sf"/>
</dbReference>
<dbReference type="PANTHER" id="PTHR10948:SF23">
    <property type="entry name" value="TRANSPOSASE INSI FOR INSERTION SEQUENCE ELEMENT IS30A-RELATED"/>
    <property type="match status" value="1"/>
</dbReference>